<protein>
    <submittedName>
        <fullName evidence="2">Uncharacterized protein</fullName>
    </submittedName>
</protein>
<proteinExistence type="predicted"/>
<keyword evidence="3" id="KW-1185">Reference proteome</keyword>
<dbReference type="AlphaFoldDB" id="A0A371CGQ6"/>
<sequence length="165" mass="17437">MQSSPSSIVLLSLGALLVDMLAAKGSTWGRDLGPTPSLLDASATIVHDGIFVFGNNKYSAWRLAASMLRSQSTAYFNNNRRVRFLSREGVHNCNEYHQDPTSPPAYRGAGTSTLPDVPRVPSVTLAVPVLGPRGAAIAALTSIMTDPPASLAPSVATHKHSVRAT</sequence>
<accession>A0A371CGQ6</accession>
<reference evidence="2 3" key="1">
    <citation type="journal article" date="2018" name="Biotechnol. Biofuels">
        <title>Integrative visual omics of the white-rot fungus Polyporus brumalis exposes the biotechnological potential of its oxidative enzymes for delignifying raw plant biomass.</title>
        <authorList>
            <person name="Miyauchi S."/>
            <person name="Rancon A."/>
            <person name="Drula E."/>
            <person name="Hage H."/>
            <person name="Chaduli D."/>
            <person name="Favel A."/>
            <person name="Grisel S."/>
            <person name="Henrissat B."/>
            <person name="Herpoel-Gimbert I."/>
            <person name="Ruiz-Duenas F.J."/>
            <person name="Chevret D."/>
            <person name="Hainaut M."/>
            <person name="Lin J."/>
            <person name="Wang M."/>
            <person name="Pangilinan J."/>
            <person name="Lipzen A."/>
            <person name="Lesage-Meessen L."/>
            <person name="Navarro D."/>
            <person name="Riley R."/>
            <person name="Grigoriev I.V."/>
            <person name="Zhou S."/>
            <person name="Raouche S."/>
            <person name="Rosso M.N."/>
        </authorList>
    </citation>
    <scope>NUCLEOTIDE SEQUENCE [LARGE SCALE GENOMIC DNA]</scope>
    <source>
        <strain evidence="2 3">BRFM 1820</strain>
    </source>
</reference>
<gene>
    <name evidence="2" type="ORF">OH76DRAFT_1491118</name>
</gene>
<evidence type="ECO:0000313" key="3">
    <source>
        <dbReference type="Proteomes" id="UP000256964"/>
    </source>
</evidence>
<evidence type="ECO:0000256" key="1">
    <source>
        <dbReference type="SAM" id="SignalP"/>
    </source>
</evidence>
<name>A0A371CGQ6_9APHY</name>
<keyword evidence="1" id="KW-0732">Signal</keyword>
<feature type="chain" id="PRO_5016976665" evidence="1">
    <location>
        <begin position="30"/>
        <end position="165"/>
    </location>
</feature>
<evidence type="ECO:0000313" key="2">
    <source>
        <dbReference type="EMBL" id="RDX39468.1"/>
    </source>
</evidence>
<organism evidence="2 3">
    <name type="scientific">Lentinus brumalis</name>
    <dbReference type="NCBI Taxonomy" id="2498619"/>
    <lineage>
        <taxon>Eukaryota</taxon>
        <taxon>Fungi</taxon>
        <taxon>Dikarya</taxon>
        <taxon>Basidiomycota</taxon>
        <taxon>Agaricomycotina</taxon>
        <taxon>Agaricomycetes</taxon>
        <taxon>Polyporales</taxon>
        <taxon>Polyporaceae</taxon>
        <taxon>Lentinus</taxon>
    </lineage>
</organism>
<feature type="signal peptide" evidence="1">
    <location>
        <begin position="1"/>
        <end position="29"/>
    </location>
</feature>
<dbReference type="Proteomes" id="UP000256964">
    <property type="component" value="Unassembled WGS sequence"/>
</dbReference>
<dbReference type="EMBL" id="KZ857838">
    <property type="protein sequence ID" value="RDX39468.1"/>
    <property type="molecule type" value="Genomic_DNA"/>
</dbReference>